<dbReference type="GO" id="GO:0008270">
    <property type="term" value="F:zinc ion binding"/>
    <property type="evidence" value="ECO:0007669"/>
    <property type="project" value="UniProtKB-KW"/>
</dbReference>
<gene>
    <name evidence="4" type="ORF">PTSG_05832</name>
</gene>
<dbReference type="PANTHER" id="PTHR14305">
    <property type="entry name" value="E3 UBIQUITIN-PROTEIN LIGASE CCNB1IP1"/>
    <property type="match status" value="1"/>
</dbReference>
<dbReference type="OrthoDB" id="441210at2759"/>
<dbReference type="PROSITE" id="PS50089">
    <property type="entry name" value="ZF_RING_2"/>
    <property type="match status" value="1"/>
</dbReference>
<feature type="compositionally biased region" description="Basic residues" evidence="2">
    <location>
        <begin position="240"/>
        <end position="250"/>
    </location>
</feature>
<dbReference type="STRING" id="946362.F2UCX3"/>
<dbReference type="FunCoup" id="F2UCX3">
    <property type="interactions" value="31"/>
</dbReference>
<dbReference type="RefSeq" id="XP_004992725.1">
    <property type="nucleotide sequence ID" value="XM_004992668.1"/>
</dbReference>
<name>F2UCX3_SALR5</name>
<dbReference type="GO" id="GO:0061630">
    <property type="term" value="F:ubiquitin protein ligase activity"/>
    <property type="evidence" value="ECO:0007669"/>
    <property type="project" value="InterPro"/>
</dbReference>
<sequence length="250" mass="28156">MADFHCNKCRGADLGPRQWATRCSHLLCDACGQAAMEAAKASMEPVLCPVCKTPLIEKHDLVNFDPNPSEQHRSMILAGLSPALIIEIAGRALSFHTYQMSLQTHLMRQELKTKTSALEAKLQKLAVHGQSEMDRLHTQLQAAKEELHRTVSELQSARQAFAEKSRQHNRLQMLYDDLRRKAVALEATQKTPVPRHSQQRPIAQPHEMRSSTTSSVSGFVTTHHLAKPGLIQQGDPPGQKQRRQRWHHPL</sequence>
<evidence type="ECO:0000256" key="1">
    <source>
        <dbReference type="PROSITE-ProRule" id="PRU00175"/>
    </source>
</evidence>
<dbReference type="EMBL" id="GL832969">
    <property type="protein sequence ID" value="EGD74468.1"/>
    <property type="molecule type" value="Genomic_DNA"/>
</dbReference>
<keyword evidence="1" id="KW-0862">Zinc</keyword>
<dbReference type="GO" id="GO:0007131">
    <property type="term" value="P:reciprocal meiotic recombination"/>
    <property type="evidence" value="ECO:0007669"/>
    <property type="project" value="InterPro"/>
</dbReference>
<organism evidence="5">
    <name type="scientific">Salpingoeca rosetta (strain ATCC 50818 / BSB-021)</name>
    <dbReference type="NCBI Taxonomy" id="946362"/>
    <lineage>
        <taxon>Eukaryota</taxon>
        <taxon>Choanoflagellata</taxon>
        <taxon>Craspedida</taxon>
        <taxon>Salpingoecidae</taxon>
        <taxon>Salpingoeca</taxon>
    </lineage>
</organism>
<evidence type="ECO:0000259" key="3">
    <source>
        <dbReference type="PROSITE" id="PS50089"/>
    </source>
</evidence>
<keyword evidence="5" id="KW-1185">Reference proteome</keyword>
<dbReference type="GeneID" id="16073296"/>
<dbReference type="InterPro" id="IPR001841">
    <property type="entry name" value="Znf_RING"/>
</dbReference>
<reference evidence="4" key="1">
    <citation type="submission" date="2009-08" db="EMBL/GenBank/DDBJ databases">
        <title>Annotation of Salpingoeca rosetta.</title>
        <authorList>
            <consortium name="The Broad Institute Genome Sequencing Platform"/>
            <person name="Russ C."/>
            <person name="Cuomo C."/>
            <person name="Burger G."/>
            <person name="Gray M.W."/>
            <person name="Holland P.W.H."/>
            <person name="King N."/>
            <person name="Lang F.B.F."/>
            <person name="Roger A.J."/>
            <person name="Ruiz-Trillo I."/>
            <person name="Young S.K."/>
            <person name="Zeng Q."/>
            <person name="Gargeya S."/>
            <person name="Alvarado L."/>
            <person name="Berlin A."/>
            <person name="Chapman S.B."/>
            <person name="Chen Z."/>
            <person name="Freedman E."/>
            <person name="Gellesch M."/>
            <person name="Goldberg J."/>
            <person name="Griggs A."/>
            <person name="Gujja S."/>
            <person name="Heilman E."/>
            <person name="Heiman D."/>
            <person name="Howarth C."/>
            <person name="Mehta T."/>
            <person name="Neiman D."/>
            <person name="Pearson M."/>
            <person name="Roberts A."/>
            <person name="Saif S."/>
            <person name="Shea T."/>
            <person name="Shenoy N."/>
            <person name="Sisk P."/>
            <person name="Stolte C."/>
            <person name="Sykes S."/>
            <person name="White J."/>
            <person name="Yandava C."/>
            <person name="Haas B."/>
            <person name="Nusbaum C."/>
            <person name="Birren B."/>
        </authorList>
    </citation>
    <scope>NUCLEOTIDE SEQUENCE [LARGE SCALE GENOMIC DNA]</scope>
    <source>
        <strain evidence="4">ATCC 50818</strain>
    </source>
</reference>
<dbReference type="Proteomes" id="UP000007799">
    <property type="component" value="Unassembled WGS sequence"/>
</dbReference>
<keyword evidence="1" id="KW-0479">Metal-binding</keyword>
<protein>
    <recommendedName>
        <fullName evidence="3">RING-type domain-containing protein</fullName>
    </recommendedName>
</protein>
<feature type="region of interest" description="Disordered" evidence="2">
    <location>
        <begin position="186"/>
        <end position="250"/>
    </location>
</feature>
<dbReference type="AlphaFoldDB" id="F2UCX3"/>
<keyword evidence="1" id="KW-0863">Zinc-finger</keyword>
<evidence type="ECO:0000313" key="4">
    <source>
        <dbReference type="EMBL" id="EGD74468.1"/>
    </source>
</evidence>
<dbReference type="SUPFAM" id="SSF57850">
    <property type="entry name" value="RING/U-box"/>
    <property type="match status" value="1"/>
</dbReference>
<dbReference type="eggNOG" id="ENOG502RMFV">
    <property type="taxonomic scope" value="Eukaryota"/>
</dbReference>
<feature type="domain" description="RING-type" evidence="3">
    <location>
        <begin position="6"/>
        <end position="52"/>
    </location>
</feature>
<accession>F2UCX3</accession>
<dbReference type="KEGG" id="sre:PTSG_05832"/>
<dbReference type="InterPro" id="IPR042448">
    <property type="entry name" value="CCNB1IP1"/>
</dbReference>
<proteinExistence type="predicted"/>
<evidence type="ECO:0000313" key="5">
    <source>
        <dbReference type="Proteomes" id="UP000007799"/>
    </source>
</evidence>
<dbReference type="PANTHER" id="PTHR14305:SF0">
    <property type="entry name" value="E3 UBIQUITIN-PROTEIN LIGASE CCNB1IP1"/>
    <property type="match status" value="1"/>
</dbReference>
<dbReference type="GO" id="GO:0000795">
    <property type="term" value="C:synaptonemal complex"/>
    <property type="evidence" value="ECO:0007669"/>
    <property type="project" value="InterPro"/>
</dbReference>
<feature type="compositionally biased region" description="Low complexity" evidence="2">
    <location>
        <begin position="210"/>
        <end position="222"/>
    </location>
</feature>
<dbReference type="InParanoid" id="F2UCX3"/>
<dbReference type="Gene3D" id="3.30.40.10">
    <property type="entry name" value="Zinc/RING finger domain, C3HC4 (zinc finger)"/>
    <property type="match status" value="1"/>
</dbReference>
<dbReference type="InterPro" id="IPR013083">
    <property type="entry name" value="Znf_RING/FYVE/PHD"/>
</dbReference>
<evidence type="ECO:0000256" key="2">
    <source>
        <dbReference type="SAM" id="MobiDB-lite"/>
    </source>
</evidence>